<evidence type="ECO:0000313" key="11">
    <source>
        <dbReference type="EMBL" id="KAF7771891.1"/>
    </source>
</evidence>
<reference evidence="11" key="2">
    <citation type="submission" date="2015-03" db="EMBL/GenBank/DDBJ databases">
        <title>Genome sequence of Pseudoalteromonas citrea.</title>
        <authorList>
            <person name="Xie B.-B."/>
            <person name="Rong J.-C."/>
            <person name="Qin Q.-L."/>
            <person name="Zhang Y.-Z."/>
        </authorList>
    </citation>
    <scope>NUCLEOTIDE SEQUENCE</scope>
    <source>
        <strain evidence="11">DSM 8771</strain>
    </source>
</reference>
<organism evidence="11 12">
    <name type="scientific">Pseudoalteromonas citrea</name>
    <dbReference type="NCBI Taxonomy" id="43655"/>
    <lineage>
        <taxon>Bacteria</taxon>
        <taxon>Pseudomonadati</taxon>
        <taxon>Pseudomonadota</taxon>
        <taxon>Gammaproteobacteria</taxon>
        <taxon>Alteromonadales</taxon>
        <taxon>Pseudoalteromonadaceae</taxon>
        <taxon>Pseudoalteromonas</taxon>
    </lineage>
</organism>
<accession>A0AAD4AJ09</accession>
<dbReference type="SMART" id="SM00825">
    <property type="entry name" value="PKS_KS"/>
    <property type="match status" value="1"/>
</dbReference>
<dbReference type="Gene3D" id="3.40.50.720">
    <property type="entry name" value="NAD(P)-binding Rossmann-like Domain"/>
    <property type="match status" value="2"/>
</dbReference>
<dbReference type="SUPFAM" id="SSF53901">
    <property type="entry name" value="Thiolase-like"/>
    <property type="match status" value="1"/>
</dbReference>
<dbReference type="Pfam" id="PF14765">
    <property type="entry name" value="PS-DH"/>
    <property type="match status" value="1"/>
</dbReference>
<dbReference type="SMART" id="SM00823">
    <property type="entry name" value="PKS_PP"/>
    <property type="match status" value="1"/>
</dbReference>
<sequence>MKHIDNKHKAGINDIAVIGVACRLPGEVNSSEAFHEFLINGGNGIGPIPQDRWDKLGFYHADNDIHGKMYVQQGGFISGLADFDAGFFGISPKEAPYLDPQHRWLLETSYEAIENAGQNLDELRGSETGVFMGQFMHDFEQLQLDSNAHDLITSHSSTGSSMTLTANRVSYSFDFKGPSLTLDTACSSSLVALDLACKSLLNKDCDMALAGGVNLLLRPELTMSICKASMLSPDGLCKSFDASANGYVRSEGVACVVVKRLADARKDGDHILAVIKSSGSNQDGQTSGITVPNGLSQQKLLKKTLSAAGLSGADIDYAEAHGTGTAVGDPIEVNALGKVLGQSKGRDKSEPCLIGSVKSNIGHTEPTAGIAGLIKTINAMNHGVIPKNIHCNEVNPAIQTKVLNIDIVRENTPWPVKAGKPKRAIVNSFGFGGTNANVVLESAEHHDDTPASLQPVKHLFISAKSEGALKGLAQAHIEKLALLNEQDIQDYCINSAKNRSHFRHRLVVPGKDRADLIAALTGWLENDPKSSVVSGTTKFKDDEPIAFVFSGMGTTWKGMCKQLYKEDPIFQGVIDQVDAQLQQYVDWSLSDVMFANDNDNIHETHYAQPAIFATQVGLYESLRARGVIPEAIVGHSAGEVAAAYCAGVYSFSDAVKVIYHRSQLQQTTSGLGAMLAVGLSERDALSYCADILDTVSIAAVNSDEAVTLSGDKAQLQKLSEKLDSEGVFAKFLNVDVPYHSPIMDQLKQPLIDALISLENRPESIDLYSTVTGELSTDNLWTGTYWADNVREPVYFSKAIRNMLSDGYSCFLEIAPHSVLSHSINTLSADERGAVAHTLKRNNHELSCIEEGLAMLYCSGVMLPWQRALQSNNQVKLPSYVWQRSHYWVEHEDVSNARLYGKQKQDAFYDEHIPFLGSQLISQAPVWQCRIDLNELPELRGHQVDGEVIYPGAGYIEGMLQAAQSDKLNGRVLALHDIQFLRPLYLEEGHNLKLETRWDSGKGVYQVFALEQEAWHLQSTAKIAQYKPKTLHEIDIASYKKSADKVYNKDDFYRHCHQIGMEYQDRFQAVTQVWKGKGYALAKIEVDEIQGILPPILLDGAFQVFFSLVDIAYLPIGIESLILHAPVTKRMYSYLTVKEQQEKACIGDILILNEVGQQCVEMRGVHLKMQSSQQYEELLEPSLKYKYQWQSIALEHVEGITASILSAGFQETLTDDMSTVVDHIDLRSASKVFVEKCQVHSEYLERIIIDCRKINALPEVEVIENVALTDSSVVLLFLQAIQAVAWKKPLDVVLLTEYAWPVNGAVKVQPMQSALWGLVRVFASENPQFKVTMLDIHDSDLPLNQLLATDFIEPEMAVKEGHWYANKLLPLEDTGCVKSQSSEILPDFTEQIRYGLKGSNWSASAMSSLECDTQNCVSHIACQGGIPVAEQALLYLCYVDSQYNLSLSTEGICSSLSAAELSIGLNTEQTEFALAYLNDIHGFLSILEPILRLKPKVILFVEPSNMVDFALLDYVQHLGVQCLVEAEPTGTENDTGIVYVNRADISKLNVDLVVYCLERPLAVSLTEQLTHGVDFITLFEGQVAAEQVSRLTLHRLNLKRLAKHTHTDFIELMQVALTCLMKYVDLYQPAYEASISASALPANIQESQFTHARYAIDMSKKPAYLEKEFDYSGNMKGKSYLVTGGQGGIGLVVVQWLIQNNASAIYVTGRSALKESLQTLIVSAEKAGTKVHYLQADVASYDDMHQTISHIIHQPESFSGLFHSAGVLADATFAQQNVEGFQQVLAPKLQGSWYLHQLTQKVELDYFVCFSSIAAVVGWPGQANYAFANAFMDGLCHMRRNQGLSATAINWGPWADAGMAAELEEQEIARMQSAGMQGISTEQGLSEMSKIMNSSIAQAGVFIQDWQKMAELGLSARLLKVFSNLVDVDDTKTSDIKATLSQMNAEQRLPVLLTEVRNALAAALGMGTGEQLDEHTSVFDYGLNSLMAVEFKNRIQPLIDHPLPASMVTKQGSIAKIALFLETLYGNDGAQITDVDETQSFKVTI</sequence>
<dbReference type="Pfam" id="PF02801">
    <property type="entry name" value="Ketoacyl-synt_C"/>
    <property type="match status" value="1"/>
</dbReference>
<evidence type="ECO:0000256" key="6">
    <source>
        <dbReference type="ARBA" id="ARBA00054155"/>
    </source>
</evidence>
<evidence type="ECO:0000256" key="7">
    <source>
        <dbReference type="PROSITE-ProRule" id="PRU01363"/>
    </source>
</evidence>
<dbReference type="PANTHER" id="PTHR43775">
    <property type="entry name" value="FATTY ACID SYNTHASE"/>
    <property type="match status" value="1"/>
</dbReference>
<dbReference type="InterPro" id="IPR049552">
    <property type="entry name" value="PKS_DH_N"/>
</dbReference>
<dbReference type="SMART" id="SM00826">
    <property type="entry name" value="PKS_DH"/>
    <property type="match status" value="1"/>
</dbReference>
<dbReference type="CDD" id="cd08955">
    <property type="entry name" value="KR_2_FAS_SDR_x"/>
    <property type="match status" value="1"/>
</dbReference>
<dbReference type="Gene3D" id="3.40.47.10">
    <property type="match status" value="1"/>
</dbReference>
<evidence type="ECO:0000256" key="5">
    <source>
        <dbReference type="ARBA" id="ARBA00022679"/>
    </source>
</evidence>
<dbReference type="InterPro" id="IPR049551">
    <property type="entry name" value="PKS_DH_C"/>
</dbReference>
<dbReference type="Pfam" id="PF00698">
    <property type="entry name" value="Acyl_transf_1"/>
    <property type="match status" value="1"/>
</dbReference>
<dbReference type="GO" id="GO:0004315">
    <property type="term" value="F:3-oxoacyl-[acyl-carrier-protein] synthase activity"/>
    <property type="evidence" value="ECO:0007669"/>
    <property type="project" value="InterPro"/>
</dbReference>
<dbReference type="Pfam" id="PF00109">
    <property type="entry name" value="ketoacyl-synt"/>
    <property type="match status" value="1"/>
</dbReference>
<evidence type="ECO:0000256" key="1">
    <source>
        <dbReference type="ARBA" id="ARBA00005194"/>
    </source>
</evidence>
<dbReference type="InterPro" id="IPR018201">
    <property type="entry name" value="Ketoacyl_synth_AS"/>
</dbReference>
<dbReference type="InterPro" id="IPR020807">
    <property type="entry name" value="PKS_DH"/>
</dbReference>
<dbReference type="Proteomes" id="UP000016487">
    <property type="component" value="Unassembled WGS sequence"/>
</dbReference>
<dbReference type="InterPro" id="IPR001227">
    <property type="entry name" value="Ac_transferase_dom_sf"/>
</dbReference>
<dbReference type="CDD" id="cd00833">
    <property type="entry name" value="PKS"/>
    <property type="match status" value="1"/>
</dbReference>
<gene>
    <name evidence="11" type="primary">cfa6</name>
    <name evidence="11" type="ORF">PCIT_a1850</name>
</gene>
<dbReference type="Pfam" id="PF08659">
    <property type="entry name" value="KR"/>
    <property type="match status" value="1"/>
</dbReference>
<feature type="active site" description="Proton donor; for dehydratase activity" evidence="7">
    <location>
        <position position="1098"/>
    </location>
</feature>
<dbReference type="SUPFAM" id="SSF47336">
    <property type="entry name" value="ACP-like"/>
    <property type="match status" value="1"/>
</dbReference>
<dbReference type="Pfam" id="PF00550">
    <property type="entry name" value="PP-binding"/>
    <property type="match status" value="1"/>
</dbReference>
<dbReference type="InterPro" id="IPR036736">
    <property type="entry name" value="ACP-like_sf"/>
</dbReference>
<dbReference type="InterPro" id="IPR014030">
    <property type="entry name" value="Ketoacyl_synth_N"/>
</dbReference>
<dbReference type="SMART" id="SM00827">
    <property type="entry name" value="PKS_AT"/>
    <property type="match status" value="1"/>
</dbReference>
<name>A0AAD4AJ09_9GAMM</name>
<dbReference type="SUPFAM" id="SSF51735">
    <property type="entry name" value="NAD(P)-binding Rossmann-fold domains"/>
    <property type="match status" value="2"/>
</dbReference>
<dbReference type="PANTHER" id="PTHR43775:SF37">
    <property type="entry name" value="SI:DKEY-61P9.11"/>
    <property type="match status" value="1"/>
</dbReference>
<evidence type="ECO:0000259" key="8">
    <source>
        <dbReference type="PROSITE" id="PS50075"/>
    </source>
</evidence>
<dbReference type="Pfam" id="PF16197">
    <property type="entry name" value="KAsynt_C_assoc"/>
    <property type="match status" value="1"/>
</dbReference>
<dbReference type="SUPFAM" id="SSF55048">
    <property type="entry name" value="Probable ACP-binding domain of malonyl-CoA ACP transacylase"/>
    <property type="match status" value="1"/>
</dbReference>
<keyword evidence="4" id="KW-0597">Phosphoprotein</keyword>
<dbReference type="EMBL" id="AHBZ03000015">
    <property type="protein sequence ID" value="KAF7771891.1"/>
    <property type="molecule type" value="Genomic_DNA"/>
</dbReference>
<comment type="pathway">
    <text evidence="1">Lipid metabolism; fatty acid biosynthesis.</text>
</comment>
<dbReference type="PROSITE" id="PS52019">
    <property type="entry name" value="PKS_MFAS_DH"/>
    <property type="match status" value="1"/>
</dbReference>
<feature type="domain" description="PKS/mFAS DH" evidence="10">
    <location>
        <begin position="905"/>
        <end position="1175"/>
    </location>
</feature>
<dbReference type="InterPro" id="IPR036291">
    <property type="entry name" value="NAD(P)-bd_dom_sf"/>
</dbReference>
<keyword evidence="5" id="KW-0808">Transferase</keyword>
<dbReference type="InterPro" id="IPR016039">
    <property type="entry name" value="Thiolase-like"/>
</dbReference>
<dbReference type="InterPro" id="IPR057326">
    <property type="entry name" value="KR_dom"/>
</dbReference>
<comment type="similarity">
    <text evidence="2">Belongs to the short-chain dehydrogenases/reductases (SDR) family.</text>
</comment>
<dbReference type="PROSITE" id="PS52004">
    <property type="entry name" value="KS3_2"/>
    <property type="match status" value="1"/>
</dbReference>
<evidence type="ECO:0000313" key="12">
    <source>
        <dbReference type="Proteomes" id="UP000016487"/>
    </source>
</evidence>
<comment type="caution">
    <text evidence="11">The sequence shown here is derived from an EMBL/GenBank/DDBJ whole genome shotgun (WGS) entry which is preliminary data.</text>
</comment>
<evidence type="ECO:0000259" key="10">
    <source>
        <dbReference type="PROSITE" id="PS52019"/>
    </source>
</evidence>
<protein>
    <submittedName>
        <fullName evidence="11">Coronafacic acid polyketide synthase Cfa6</fullName>
    </submittedName>
</protein>
<feature type="region of interest" description="C-terminal hotdog fold" evidence="7">
    <location>
        <begin position="1043"/>
        <end position="1175"/>
    </location>
</feature>
<dbReference type="InterPro" id="IPR042104">
    <property type="entry name" value="PKS_dehydratase_sf"/>
</dbReference>
<dbReference type="GO" id="GO:0006633">
    <property type="term" value="P:fatty acid biosynthetic process"/>
    <property type="evidence" value="ECO:0007669"/>
    <property type="project" value="InterPro"/>
</dbReference>
<keyword evidence="3" id="KW-0596">Phosphopantetheine</keyword>
<dbReference type="Pfam" id="PF21089">
    <property type="entry name" value="PKS_DH_N"/>
    <property type="match status" value="1"/>
</dbReference>
<dbReference type="InterPro" id="IPR016036">
    <property type="entry name" value="Malonyl_transacylase_ACP-bd"/>
</dbReference>
<dbReference type="Gene3D" id="3.40.366.10">
    <property type="entry name" value="Malonyl-Coenzyme A Acyl Carrier Protein, domain 2"/>
    <property type="match status" value="1"/>
</dbReference>
<dbReference type="Gene3D" id="3.10.129.110">
    <property type="entry name" value="Polyketide synthase dehydratase"/>
    <property type="match status" value="1"/>
</dbReference>
<dbReference type="InterPro" id="IPR020841">
    <property type="entry name" value="PKS_Beta-ketoAc_synthase_dom"/>
</dbReference>
<evidence type="ECO:0000256" key="4">
    <source>
        <dbReference type="ARBA" id="ARBA00022553"/>
    </source>
</evidence>
<dbReference type="InterPro" id="IPR013968">
    <property type="entry name" value="PKS_KR"/>
</dbReference>
<evidence type="ECO:0000256" key="3">
    <source>
        <dbReference type="ARBA" id="ARBA00022450"/>
    </source>
</evidence>
<evidence type="ECO:0000259" key="9">
    <source>
        <dbReference type="PROSITE" id="PS52004"/>
    </source>
</evidence>
<dbReference type="GO" id="GO:0004312">
    <property type="term" value="F:fatty acid synthase activity"/>
    <property type="evidence" value="ECO:0007669"/>
    <property type="project" value="TreeGrafter"/>
</dbReference>
<dbReference type="InterPro" id="IPR009081">
    <property type="entry name" value="PP-bd_ACP"/>
</dbReference>
<feature type="domain" description="Carrier" evidence="8">
    <location>
        <begin position="1949"/>
        <end position="2024"/>
    </location>
</feature>
<dbReference type="SMART" id="SM00822">
    <property type="entry name" value="PKS_KR"/>
    <property type="match status" value="1"/>
</dbReference>
<feature type="active site" description="Proton acceptor; for dehydratase activity" evidence="7">
    <location>
        <position position="941"/>
    </location>
</feature>
<dbReference type="PROSITE" id="PS50075">
    <property type="entry name" value="CARRIER"/>
    <property type="match status" value="1"/>
</dbReference>
<dbReference type="Gene3D" id="3.30.70.3290">
    <property type="match status" value="1"/>
</dbReference>
<dbReference type="InterPro" id="IPR020806">
    <property type="entry name" value="PKS_PP-bd"/>
</dbReference>
<proteinExistence type="inferred from homology"/>
<dbReference type="InterPro" id="IPR014031">
    <property type="entry name" value="Ketoacyl_synth_C"/>
</dbReference>
<comment type="function">
    <text evidence="6">Involved in production of the polyketide antibiotic thailandamide.</text>
</comment>
<dbReference type="InterPro" id="IPR049900">
    <property type="entry name" value="PKS_mFAS_DH"/>
</dbReference>
<reference evidence="11" key="1">
    <citation type="journal article" date="2012" name="J. Bacteriol.">
        <title>Genome sequences of type strains of seven species of the marine bacterium Pseudoalteromonas.</title>
        <authorList>
            <person name="Xie B.B."/>
            <person name="Shu Y.L."/>
            <person name="Qin Q.L."/>
            <person name="Rong J.C."/>
            <person name="Zhang X.Y."/>
            <person name="Chen X.L."/>
            <person name="Shi M."/>
            <person name="He H.L."/>
            <person name="Zhou B.C."/>
            <person name="Zhang Y.Z."/>
        </authorList>
    </citation>
    <scope>NUCLEOTIDE SEQUENCE</scope>
    <source>
        <strain evidence="11">DSM 8771</strain>
    </source>
</reference>
<dbReference type="InterPro" id="IPR014043">
    <property type="entry name" value="Acyl_transferase_dom"/>
</dbReference>
<dbReference type="SUPFAM" id="SSF52151">
    <property type="entry name" value="FabD/lysophospholipase-like"/>
    <property type="match status" value="1"/>
</dbReference>
<dbReference type="InterPro" id="IPR050091">
    <property type="entry name" value="PKS_NRPS_Biosynth_Enz"/>
</dbReference>
<dbReference type="Gene3D" id="1.10.1200.10">
    <property type="entry name" value="ACP-like"/>
    <property type="match status" value="1"/>
</dbReference>
<dbReference type="InterPro" id="IPR016035">
    <property type="entry name" value="Acyl_Trfase/lysoPLipase"/>
</dbReference>
<dbReference type="FunFam" id="3.40.47.10:FF:000019">
    <property type="entry name" value="Polyketide synthase type I"/>
    <property type="match status" value="1"/>
</dbReference>
<dbReference type="InterPro" id="IPR032821">
    <property type="entry name" value="PKS_assoc"/>
</dbReference>
<dbReference type="PROSITE" id="PS00606">
    <property type="entry name" value="KS3_1"/>
    <property type="match status" value="1"/>
</dbReference>
<dbReference type="RefSeq" id="WP_010367303.1">
    <property type="nucleotide sequence ID" value="NZ_AHBZ03000015.1"/>
</dbReference>
<feature type="region of interest" description="N-terminal hotdog fold" evidence="7">
    <location>
        <begin position="905"/>
        <end position="1029"/>
    </location>
</feature>
<dbReference type="GO" id="GO:0031177">
    <property type="term" value="F:phosphopantetheine binding"/>
    <property type="evidence" value="ECO:0007669"/>
    <property type="project" value="InterPro"/>
</dbReference>
<feature type="domain" description="Ketosynthase family 3 (KS3)" evidence="9">
    <location>
        <begin position="12"/>
        <end position="442"/>
    </location>
</feature>
<evidence type="ECO:0000256" key="2">
    <source>
        <dbReference type="ARBA" id="ARBA00006484"/>
    </source>
</evidence>